<evidence type="ECO:0000256" key="4">
    <source>
        <dbReference type="ARBA" id="ARBA00023136"/>
    </source>
</evidence>
<comment type="caution">
    <text evidence="6">The sequence shown here is derived from an EMBL/GenBank/DDBJ whole genome shotgun (WGS) entry which is preliminary data.</text>
</comment>
<accession>A0A9D4L8L5</accession>
<evidence type="ECO:0000256" key="3">
    <source>
        <dbReference type="ARBA" id="ARBA00022840"/>
    </source>
</evidence>
<evidence type="ECO:0000256" key="1">
    <source>
        <dbReference type="ARBA" id="ARBA00004167"/>
    </source>
</evidence>
<evidence type="ECO:0000313" key="7">
    <source>
        <dbReference type="Proteomes" id="UP000828390"/>
    </source>
</evidence>
<dbReference type="AlphaFoldDB" id="A0A9D4L8L5"/>
<organism evidence="6 7">
    <name type="scientific">Dreissena polymorpha</name>
    <name type="common">Zebra mussel</name>
    <name type="synonym">Mytilus polymorpha</name>
    <dbReference type="NCBI Taxonomy" id="45954"/>
    <lineage>
        <taxon>Eukaryota</taxon>
        <taxon>Metazoa</taxon>
        <taxon>Spiralia</taxon>
        <taxon>Lophotrochozoa</taxon>
        <taxon>Mollusca</taxon>
        <taxon>Bivalvia</taxon>
        <taxon>Autobranchia</taxon>
        <taxon>Heteroconchia</taxon>
        <taxon>Euheterodonta</taxon>
        <taxon>Imparidentia</taxon>
        <taxon>Neoheterodontei</taxon>
        <taxon>Myida</taxon>
        <taxon>Dreissenoidea</taxon>
        <taxon>Dreissenidae</taxon>
        <taxon>Dreissena</taxon>
    </lineage>
</organism>
<dbReference type="InterPro" id="IPR050449">
    <property type="entry name" value="Ephrin_rcpt_TKs"/>
</dbReference>
<evidence type="ECO:0000256" key="5">
    <source>
        <dbReference type="ARBA" id="ARBA00023170"/>
    </source>
</evidence>
<gene>
    <name evidence="6" type="ORF">DPMN_094986</name>
</gene>
<dbReference type="GO" id="GO:0030425">
    <property type="term" value="C:dendrite"/>
    <property type="evidence" value="ECO:0007669"/>
    <property type="project" value="TreeGrafter"/>
</dbReference>
<dbReference type="GO" id="GO:0005886">
    <property type="term" value="C:plasma membrane"/>
    <property type="evidence" value="ECO:0007669"/>
    <property type="project" value="TreeGrafter"/>
</dbReference>
<dbReference type="Proteomes" id="UP000828390">
    <property type="component" value="Unassembled WGS sequence"/>
</dbReference>
<evidence type="ECO:0000313" key="6">
    <source>
        <dbReference type="EMBL" id="KAH3852476.1"/>
    </source>
</evidence>
<proteinExistence type="predicted"/>
<comment type="subcellular location">
    <subcellularLocation>
        <location evidence="1">Membrane</location>
        <topology evidence="1">Single-pass membrane protein</topology>
    </subcellularLocation>
</comment>
<dbReference type="PANTHER" id="PTHR46877">
    <property type="entry name" value="EPH RECEPTOR A5"/>
    <property type="match status" value="1"/>
</dbReference>
<dbReference type="Gene3D" id="2.10.50.10">
    <property type="entry name" value="Tumor Necrosis Factor Receptor, subunit A, domain 2"/>
    <property type="match status" value="1"/>
</dbReference>
<reference evidence="6" key="1">
    <citation type="journal article" date="2019" name="bioRxiv">
        <title>The Genome of the Zebra Mussel, Dreissena polymorpha: A Resource for Invasive Species Research.</title>
        <authorList>
            <person name="McCartney M.A."/>
            <person name="Auch B."/>
            <person name="Kono T."/>
            <person name="Mallez S."/>
            <person name="Zhang Y."/>
            <person name="Obille A."/>
            <person name="Becker A."/>
            <person name="Abrahante J.E."/>
            <person name="Garbe J."/>
            <person name="Badalamenti J.P."/>
            <person name="Herman A."/>
            <person name="Mangelson H."/>
            <person name="Liachko I."/>
            <person name="Sullivan S."/>
            <person name="Sone E.D."/>
            <person name="Koren S."/>
            <person name="Silverstein K.A.T."/>
            <person name="Beckman K.B."/>
            <person name="Gohl D.M."/>
        </authorList>
    </citation>
    <scope>NUCLEOTIDE SEQUENCE</scope>
    <source>
        <strain evidence="6">Duluth1</strain>
        <tissue evidence="6">Whole animal</tissue>
    </source>
</reference>
<keyword evidence="3" id="KW-0067">ATP-binding</keyword>
<dbReference type="GO" id="GO:0007411">
    <property type="term" value="P:axon guidance"/>
    <property type="evidence" value="ECO:0007669"/>
    <property type="project" value="TreeGrafter"/>
</dbReference>
<sequence length="161" mass="18580">MRPFGCSVNTFKWETGNSSYQPCREQSHTDVTWSKECQCYNSYYLADTDGKSMPCTQPPSALRGRTYTVYRVDCTMCFLDVLYRPRADSFNSTSVELKRLQPRTTYLYALKIYAENGVSSLSPEQPNYLQHEFTTEATIAEIYDLKLTDYVDDLNKTFNGN</sequence>
<keyword evidence="2" id="KW-0547">Nucleotide-binding</keyword>
<keyword evidence="4" id="KW-0472">Membrane</keyword>
<keyword evidence="7" id="KW-1185">Reference proteome</keyword>
<dbReference type="GO" id="GO:0005005">
    <property type="term" value="F:transmembrane-ephrin receptor activity"/>
    <property type="evidence" value="ECO:0007669"/>
    <property type="project" value="TreeGrafter"/>
</dbReference>
<keyword evidence="5" id="KW-0675">Receptor</keyword>
<evidence type="ECO:0008006" key="8">
    <source>
        <dbReference type="Google" id="ProtNLM"/>
    </source>
</evidence>
<protein>
    <recommendedName>
        <fullName evidence="8">Fibronectin type-III domain-containing protein</fullName>
    </recommendedName>
</protein>
<dbReference type="GO" id="GO:0005524">
    <property type="term" value="F:ATP binding"/>
    <property type="evidence" value="ECO:0007669"/>
    <property type="project" value="UniProtKB-KW"/>
</dbReference>
<name>A0A9D4L8L5_DREPO</name>
<reference evidence="6" key="2">
    <citation type="submission" date="2020-11" db="EMBL/GenBank/DDBJ databases">
        <authorList>
            <person name="McCartney M.A."/>
            <person name="Auch B."/>
            <person name="Kono T."/>
            <person name="Mallez S."/>
            <person name="Becker A."/>
            <person name="Gohl D.M."/>
            <person name="Silverstein K.A.T."/>
            <person name="Koren S."/>
            <person name="Bechman K.B."/>
            <person name="Herman A."/>
            <person name="Abrahante J.E."/>
            <person name="Garbe J."/>
        </authorList>
    </citation>
    <scope>NUCLEOTIDE SEQUENCE</scope>
    <source>
        <strain evidence="6">Duluth1</strain>
        <tissue evidence="6">Whole animal</tissue>
    </source>
</reference>
<dbReference type="InterPro" id="IPR036116">
    <property type="entry name" value="FN3_sf"/>
</dbReference>
<dbReference type="EMBL" id="JAIWYP010000003">
    <property type="protein sequence ID" value="KAH3852476.1"/>
    <property type="molecule type" value="Genomic_DNA"/>
</dbReference>
<dbReference type="SUPFAM" id="SSF49265">
    <property type="entry name" value="Fibronectin type III"/>
    <property type="match status" value="1"/>
</dbReference>
<dbReference type="PANTHER" id="PTHR46877:SF14">
    <property type="entry name" value="RECEPTOR PROTEIN-TYROSINE KINASE"/>
    <property type="match status" value="1"/>
</dbReference>
<evidence type="ECO:0000256" key="2">
    <source>
        <dbReference type="ARBA" id="ARBA00022741"/>
    </source>
</evidence>